<dbReference type="EMBL" id="UHFP01000001">
    <property type="protein sequence ID" value="SUN69092.1"/>
    <property type="molecule type" value="Genomic_DNA"/>
</dbReference>
<evidence type="ECO:0000313" key="4">
    <source>
        <dbReference type="Proteomes" id="UP000255352"/>
    </source>
</evidence>
<dbReference type="RefSeq" id="WP_006531892.1">
    <property type="nucleotide sequence ID" value="NZ_CABKNK020000004.1"/>
</dbReference>
<keyword evidence="1" id="KW-1133">Transmembrane helix</keyword>
<keyword evidence="1" id="KW-0472">Membrane</keyword>
<keyword evidence="3" id="KW-0418">Kinase</keyword>
<feature type="domain" description="Sensor histidine kinase NatK-like C-terminal" evidence="2">
    <location>
        <begin position="332"/>
        <end position="433"/>
    </location>
</feature>
<dbReference type="Proteomes" id="UP000255352">
    <property type="component" value="Unassembled WGS sequence"/>
</dbReference>
<evidence type="ECO:0000256" key="1">
    <source>
        <dbReference type="SAM" id="Phobius"/>
    </source>
</evidence>
<keyword evidence="3" id="KW-0808">Transferase</keyword>
<dbReference type="InterPro" id="IPR036890">
    <property type="entry name" value="HATPase_C_sf"/>
</dbReference>
<evidence type="ECO:0000313" key="3">
    <source>
        <dbReference type="EMBL" id="SUN69092.1"/>
    </source>
</evidence>
<dbReference type="InterPro" id="IPR032834">
    <property type="entry name" value="NatK-like_C"/>
</dbReference>
<reference evidence="3 4" key="1">
    <citation type="submission" date="2018-06" db="EMBL/GenBank/DDBJ databases">
        <authorList>
            <consortium name="Pathogen Informatics"/>
            <person name="Doyle S."/>
        </authorList>
    </citation>
    <scope>NUCLEOTIDE SEQUENCE [LARGE SCALE GENOMIC DNA]</scope>
    <source>
        <strain evidence="3 4">NCTC13760</strain>
    </source>
</reference>
<feature type="transmembrane region" description="Helical" evidence="1">
    <location>
        <begin position="6"/>
        <end position="22"/>
    </location>
</feature>
<dbReference type="PANTHER" id="PTHR40448:SF1">
    <property type="entry name" value="TWO-COMPONENT SENSOR HISTIDINE KINASE"/>
    <property type="match status" value="1"/>
</dbReference>
<feature type="transmembrane region" description="Helical" evidence="1">
    <location>
        <begin position="184"/>
        <end position="203"/>
    </location>
</feature>
<dbReference type="AlphaFoldDB" id="A0A380KQW8"/>
<name>A0A380KQW8_9STRE</name>
<dbReference type="GeneID" id="69903079"/>
<feature type="transmembrane region" description="Helical" evidence="1">
    <location>
        <begin position="152"/>
        <end position="172"/>
    </location>
</feature>
<gene>
    <name evidence="3" type="primary">comD2</name>
    <name evidence="3" type="ORF">NCTC13760_01797</name>
</gene>
<accession>A0A380KQW8</accession>
<dbReference type="GO" id="GO:0016301">
    <property type="term" value="F:kinase activity"/>
    <property type="evidence" value="ECO:0007669"/>
    <property type="project" value="UniProtKB-KW"/>
</dbReference>
<feature type="transmembrane region" description="Helical" evidence="1">
    <location>
        <begin position="34"/>
        <end position="63"/>
    </location>
</feature>
<dbReference type="PANTHER" id="PTHR40448">
    <property type="entry name" value="TWO-COMPONENT SENSOR HISTIDINE KINASE"/>
    <property type="match status" value="1"/>
</dbReference>
<dbReference type="GO" id="GO:0042802">
    <property type="term" value="F:identical protein binding"/>
    <property type="evidence" value="ECO:0007669"/>
    <property type="project" value="TreeGrafter"/>
</dbReference>
<dbReference type="Gene3D" id="3.30.565.10">
    <property type="entry name" value="Histidine kinase-like ATPase, C-terminal domain"/>
    <property type="match status" value="1"/>
</dbReference>
<protein>
    <submittedName>
        <fullName evidence="3">Putative histidine kinase of the competence regulon, ComD</fullName>
        <ecNumber evidence="3">2.7.13.-</ecNumber>
    </submittedName>
</protein>
<dbReference type="Pfam" id="PF14501">
    <property type="entry name" value="HATPase_c_5"/>
    <property type="match status" value="1"/>
</dbReference>
<dbReference type="EC" id="2.7.13.-" evidence="3"/>
<dbReference type="SUPFAM" id="SSF55874">
    <property type="entry name" value="ATPase domain of HSP90 chaperone/DNA topoisomerase II/histidine kinase"/>
    <property type="match status" value="1"/>
</dbReference>
<organism evidence="3 4">
    <name type="scientific">Streptococcus infantarius</name>
    <dbReference type="NCBI Taxonomy" id="102684"/>
    <lineage>
        <taxon>Bacteria</taxon>
        <taxon>Bacillati</taxon>
        <taxon>Bacillota</taxon>
        <taxon>Bacilli</taxon>
        <taxon>Lactobacillales</taxon>
        <taxon>Streptococcaceae</taxon>
        <taxon>Streptococcus</taxon>
    </lineage>
</organism>
<sequence>MLDWVITSLIYDTVILLIYSNVRKKQMTLLEIVLTILVIFIADHGWFYFIVIKFLFLILLSYFGDENRELSIVVHIFYGIFPFVLESALKRLVVFFIMPIFSVNYMVMSNSLPLFFIVELLVLMIYFLLVNLSKVNFQDFIKMTEVTKLRRVLIFTNVTMIFYNIVIEFLTGAEFEGQVPTLLYRQWLTVIYFFFFIFMLFYLNRSYQTWLEHEIVLGKEKQLQALSDYSKQMESLYQEVRGFRHDYINILTSLKEGIDRDDMAMVRKTYETVLEESGYFFNDSKFEISHLSNIENDAIKSILSTKMLEAHSLGIDISVEVQNLIGAPDISLLDYVRLLSILCDNAIEAAIKAEHPQIKIAYFDQDDSYTFVIENTTKDERIPVDLIFKKNYSSKGIGRGVGLTTVNHMVTTYSNLTIQTSSKNHLFRQTVHIKKGPRR</sequence>
<feature type="transmembrane region" description="Helical" evidence="1">
    <location>
        <begin position="114"/>
        <end position="132"/>
    </location>
</feature>
<evidence type="ECO:0000259" key="2">
    <source>
        <dbReference type="Pfam" id="PF14501"/>
    </source>
</evidence>
<feature type="transmembrane region" description="Helical" evidence="1">
    <location>
        <begin position="92"/>
        <end position="108"/>
    </location>
</feature>
<proteinExistence type="predicted"/>
<feature type="transmembrane region" description="Helical" evidence="1">
    <location>
        <begin position="69"/>
        <end position="85"/>
    </location>
</feature>
<keyword evidence="1" id="KW-0812">Transmembrane</keyword>